<evidence type="ECO:0000256" key="3">
    <source>
        <dbReference type="ARBA" id="ARBA00023163"/>
    </source>
</evidence>
<dbReference type="SUPFAM" id="SSF46785">
    <property type="entry name" value="Winged helix' DNA-binding domain"/>
    <property type="match status" value="1"/>
</dbReference>
<dbReference type="PRINTS" id="PR00778">
    <property type="entry name" value="HTHARSR"/>
</dbReference>
<accession>A0A841LJL7</accession>
<dbReference type="SMART" id="SM00418">
    <property type="entry name" value="HTH_ARSR"/>
    <property type="match status" value="1"/>
</dbReference>
<evidence type="ECO:0000259" key="4">
    <source>
        <dbReference type="PROSITE" id="PS50987"/>
    </source>
</evidence>
<dbReference type="EMBL" id="JACIIV010000049">
    <property type="protein sequence ID" value="MBB6229422.1"/>
    <property type="molecule type" value="Genomic_DNA"/>
</dbReference>
<dbReference type="InterPro" id="IPR001845">
    <property type="entry name" value="HTH_ArsR_DNA-bd_dom"/>
</dbReference>
<name>A0A841LJL7_9SPHN</name>
<dbReference type="PANTHER" id="PTHR33154:SF33">
    <property type="entry name" value="TRANSCRIPTIONAL REPRESSOR SDPR"/>
    <property type="match status" value="1"/>
</dbReference>
<dbReference type="GO" id="GO:0003677">
    <property type="term" value="F:DNA binding"/>
    <property type="evidence" value="ECO:0007669"/>
    <property type="project" value="UniProtKB-KW"/>
</dbReference>
<proteinExistence type="predicted"/>
<comment type="caution">
    <text evidence="5">The sequence shown here is derived from an EMBL/GenBank/DDBJ whole genome shotgun (WGS) entry which is preliminary data.</text>
</comment>
<evidence type="ECO:0000313" key="6">
    <source>
        <dbReference type="Proteomes" id="UP000538147"/>
    </source>
</evidence>
<dbReference type="CDD" id="cd00090">
    <property type="entry name" value="HTH_ARSR"/>
    <property type="match status" value="1"/>
</dbReference>
<dbReference type="GO" id="GO:0003700">
    <property type="term" value="F:DNA-binding transcription factor activity"/>
    <property type="evidence" value="ECO:0007669"/>
    <property type="project" value="InterPro"/>
</dbReference>
<dbReference type="RefSeq" id="WP_184203101.1">
    <property type="nucleotide sequence ID" value="NZ_BMOX01000105.1"/>
</dbReference>
<keyword evidence="6" id="KW-1185">Reference proteome</keyword>
<dbReference type="AlphaFoldDB" id="A0A841LJL7"/>
<dbReference type="Proteomes" id="UP000538147">
    <property type="component" value="Unassembled WGS sequence"/>
</dbReference>
<reference evidence="5 6" key="1">
    <citation type="submission" date="2020-08" db="EMBL/GenBank/DDBJ databases">
        <title>Genomic Encyclopedia of Type Strains, Phase IV (KMG-IV): sequencing the most valuable type-strain genomes for metagenomic binning, comparative biology and taxonomic classification.</title>
        <authorList>
            <person name="Goeker M."/>
        </authorList>
    </citation>
    <scope>NUCLEOTIDE SEQUENCE [LARGE SCALE GENOMIC DNA]</scope>
    <source>
        <strain evidence="5 6">DSM 102189</strain>
    </source>
</reference>
<dbReference type="Pfam" id="PF12840">
    <property type="entry name" value="HTH_20"/>
    <property type="match status" value="1"/>
</dbReference>
<keyword evidence="3" id="KW-0804">Transcription</keyword>
<evidence type="ECO:0000256" key="2">
    <source>
        <dbReference type="ARBA" id="ARBA00023125"/>
    </source>
</evidence>
<dbReference type="InterPro" id="IPR011991">
    <property type="entry name" value="ArsR-like_HTH"/>
</dbReference>
<dbReference type="NCBIfam" id="NF033788">
    <property type="entry name" value="HTH_metalloreg"/>
    <property type="match status" value="1"/>
</dbReference>
<dbReference type="Gene3D" id="1.10.10.10">
    <property type="entry name" value="Winged helix-like DNA-binding domain superfamily/Winged helix DNA-binding domain"/>
    <property type="match status" value="1"/>
</dbReference>
<evidence type="ECO:0000313" key="5">
    <source>
        <dbReference type="EMBL" id="MBB6229422.1"/>
    </source>
</evidence>
<keyword evidence="1" id="KW-0805">Transcription regulation</keyword>
<dbReference type="InterPro" id="IPR051081">
    <property type="entry name" value="HTH_MetalResp_TranReg"/>
</dbReference>
<evidence type="ECO:0000256" key="1">
    <source>
        <dbReference type="ARBA" id="ARBA00023015"/>
    </source>
</evidence>
<dbReference type="InterPro" id="IPR036388">
    <property type="entry name" value="WH-like_DNA-bd_sf"/>
</dbReference>
<dbReference type="PROSITE" id="PS50987">
    <property type="entry name" value="HTH_ARSR_2"/>
    <property type="match status" value="1"/>
</dbReference>
<dbReference type="PANTHER" id="PTHR33154">
    <property type="entry name" value="TRANSCRIPTIONAL REGULATOR, ARSR FAMILY"/>
    <property type="match status" value="1"/>
</dbReference>
<sequence length="99" mass="10732">MNEVFDALAHPVRRQILEMLKDGGMTAGTLADAFPLSKPTMSAHFAKLKSAGLIQGESRRGSITYTVNVSALEEVILGFMGRMGIGENKEDPRCIPARL</sequence>
<keyword evidence="2 5" id="KW-0238">DNA-binding</keyword>
<protein>
    <submittedName>
        <fullName evidence="5">DNA-binding transcriptional ArsR family regulator</fullName>
    </submittedName>
</protein>
<dbReference type="InterPro" id="IPR036390">
    <property type="entry name" value="WH_DNA-bd_sf"/>
</dbReference>
<feature type="domain" description="HTH arsR-type" evidence="4">
    <location>
        <begin position="1"/>
        <end position="87"/>
    </location>
</feature>
<organism evidence="5 6">
    <name type="scientific">Polymorphobacter multimanifer</name>
    <dbReference type="NCBI Taxonomy" id="1070431"/>
    <lineage>
        <taxon>Bacteria</taxon>
        <taxon>Pseudomonadati</taxon>
        <taxon>Pseudomonadota</taxon>
        <taxon>Alphaproteobacteria</taxon>
        <taxon>Sphingomonadales</taxon>
        <taxon>Sphingosinicellaceae</taxon>
        <taxon>Polymorphobacter</taxon>
    </lineage>
</organism>
<gene>
    <name evidence="5" type="ORF">FHS79_003624</name>
</gene>